<comment type="similarity">
    <text evidence="1">Belongs to the cycloisomerase 2 family.</text>
</comment>
<dbReference type="InterPro" id="IPR050282">
    <property type="entry name" value="Cycloisomerase_2"/>
</dbReference>
<dbReference type="GO" id="GO:0017057">
    <property type="term" value="F:6-phosphogluconolactonase activity"/>
    <property type="evidence" value="ECO:0007669"/>
    <property type="project" value="TreeGrafter"/>
</dbReference>
<dbReference type="PANTHER" id="PTHR30344:SF1">
    <property type="entry name" value="6-PHOSPHOGLUCONOLACTONASE"/>
    <property type="match status" value="1"/>
</dbReference>
<dbReference type="InterPro" id="IPR019405">
    <property type="entry name" value="Lactonase_7-beta_prop"/>
</dbReference>
<evidence type="ECO:0000256" key="1">
    <source>
        <dbReference type="ARBA" id="ARBA00005564"/>
    </source>
</evidence>
<dbReference type="PANTHER" id="PTHR30344">
    <property type="entry name" value="6-PHOSPHOGLUCONOLACTONASE-RELATED"/>
    <property type="match status" value="1"/>
</dbReference>
<dbReference type="Proteomes" id="UP000028582">
    <property type="component" value="Unassembled WGS sequence"/>
</dbReference>
<evidence type="ECO:0000313" key="3">
    <source>
        <dbReference type="Proteomes" id="UP000028582"/>
    </source>
</evidence>
<proteinExistence type="inferred from homology"/>
<evidence type="ECO:0000313" key="2">
    <source>
        <dbReference type="EMBL" id="ETO60525.1"/>
    </source>
</evidence>
<sequence length="380" mass="41055">SAWTFSDLLPKHQRSSFPPKMPNLYVGTYTRKEGHVDGHAKGIYSYSFDDATGALKLLKVTEGAGINPSYVFGTNSTLYAVNESNEPSQLHPGEETGFISAYKMEKDGGLTQISRYETGGAYTCHVALSPNGDFVSVANYGGGSLSLYPVNADGSLAPASDHHRYEGASMAIPERQEASHIHSTAWTPTGLLAADLGTDRLVQYKLDADNKKLVDEEFITRPPGSGPRHLALSPELGVGYVINELDNTVGVYPLDAKTGKLGHEALQNISTVPKDYSGPAPLASDIHISTNGKFVYAATRFCHSIAIYKILADSRLELVEILPTRGETPRDILLYKDFVLAVNQDTNSIDVFRADGETGKLTYTGNSIDCPSPSSMFIAQ</sequence>
<evidence type="ECO:0008006" key="4">
    <source>
        <dbReference type="Google" id="ProtNLM"/>
    </source>
</evidence>
<gene>
    <name evidence="2" type="ORF">F444_21303</name>
</gene>
<dbReference type="InterPro" id="IPR015943">
    <property type="entry name" value="WD40/YVTN_repeat-like_dom_sf"/>
</dbReference>
<feature type="non-terminal residue" evidence="2">
    <location>
        <position position="1"/>
    </location>
</feature>
<dbReference type="Pfam" id="PF10282">
    <property type="entry name" value="Lactonase"/>
    <property type="match status" value="1"/>
</dbReference>
<comment type="caution">
    <text evidence="2">The sequence shown here is derived from an EMBL/GenBank/DDBJ whole genome shotgun (WGS) entry which is preliminary data.</text>
</comment>
<organism evidence="2 3">
    <name type="scientific">Phytophthora nicotianae P1976</name>
    <dbReference type="NCBI Taxonomy" id="1317066"/>
    <lineage>
        <taxon>Eukaryota</taxon>
        <taxon>Sar</taxon>
        <taxon>Stramenopiles</taxon>
        <taxon>Oomycota</taxon>
        <taxon>Peronosporomycetes</taxon>
        <taxon>Peronosporales</taxon>
        <taxon>Peronosporaceae</taxon>
        <taxon>Phytophthora</taxon>
    </lineage>
</organism>
<reference evidence="2 3" key="1">
    <citation type="submission" date="2013-11" db="EMBL/GenBank/DDBJ databases">
        <title>The Genome Sequence of Phytophthora parasitica P1976.</title>
        <authorList>
            <consortium name="The Broad Institute Genomics Platform"/>
            <person name="Russ C."/>
            <person name="Tyler B."/>
            <person name="Panabieres F."/>
            <person name="Shan W."/>
            <person name="Tripathy S."/>
            <person name="Grunwald N."/>
            <person name="Machado M."/>
            <person name="Johnson C.S."/>
            <person name="Walker B."/>
            <person name="Young S."/>
            <person name="Zeng Q."/>
            <person name="Gargeya S."/>
            <person name="Fitzgerald M."/>
            <person name="Haas B."/>
            <person name="Abouelleil A."/>
            <person name="Allen A.W."/>
            <person name="Alvarado L."/>
            <person name="Arachchi H.M."/>
            <person name="Berlin A.M."/>
            <person name="Chapman S.B."/>
            <person name="Gainer-Dewar J."/>
            <person name="Goldberg J."/>
            <person name="Griggs A."/>
            <person name="Gujja S."/>
            <person name="Hansen M."/>
            <person name="Howarth C."/>
            <person name="Imamovic A."/>
            <person name="Ireland A."/>
            <person name="Larimer J."/>
            <person name="McCowan C."/>
            <person name="Murphy C."/>
            <person name="Pearson M."/>
            <person name="Poon T.W."/>
            <person name="Priest M."/>
            <person name="Roberts A."/>
            <person name="Saif S."/>
            <person name="Shea T."/>
            <person name="Sisk P."/>
            <person name="Sykes S."/>
            <person name="Wortman J."/>
            <person name="Nusbaum C."/>
            <person name="Birren B."/>
        </authorList>
    </citation>
    <scope>NUCLEOTIDE SEQUENCE [LARGE SCALE GENOMIC DNA]</scope>
    <source>
        <strain evidence="2 3">P1976</strain>
    </source>
</reference>
<dbReference type="OrthoDB" id="9972196at2759"/>
<name>A0A080Z1L4_PHYNI</name>
<dbReference type="EMBL" id="ANJA01003928">
    <property type="protein sequence ID" value="ETO60525.1"/>
    <property type="molecule type" value="Genomic_DNA"/>
</dbReference>
<dbReference type="SUPFAM" id="SSF51004">
    <property type="entry name" value="C-terminal (heme d1) domain of cytochrome cd1-nitrite reductase"/>
    <property type="match status" value="1"/>
</dbReference>
<dbReference type="Gene3D" id="2.130.10.10">
    <property type="entry name" value="YVTN repeat-like/Quinoprotein amine dehydrogenase"/>
    <property type="match status" value="1"/>
</dbReference>
<dbReference type="FunFam" id="2.130.10.10:FF:000306">
    <property type="entry name" value="3-carboxymuconate cyclase"/>
    <property type="match status" value="1"/>
</dbReference>
<accession>A0A080Z1L4</accession>
<dbReference type="InterPro" id="IPR011048">
    <property type="entry name" value="Haem_d1_sf"/>
</dbReference>
<protein>
    <recommendedName>
        <fullName evidence="4">6-phosphogluconolactonase</fullName>
    </recommendedName>
</protein>
<dbReference type="AlphaFoldDB" id="A0A080Z1L4"/>